<dbReference type="Proteomes" id="UP000334380">
    <property type="component" value="Unassembled WGS sequence"/>
</dbReference>
<dbReference type="SUPFAM" id="SSF54862">
    <property type="entry name" value="4Fe-4S ferredoxins"/>
    <property type="match status" value="1"/>
</dbReference>
<name>A0A5E4YZ93_9BURK</name>
<sequence>MKITIYPEKCCGSGQCVVNAPDLFDQKDDGIVILLNADPSADQYKICTLGCWDLSGVGNRDSRGSLMIPLSKS</sequence>
<evidence type="ECO:0000313" key="2">
    <source>
        <dbReference type="Proteomes" id="UP000334380"/>
    </source>
</evidence>
<reference evidence="1 2" key="1">
    <citation type="submission" date="2019-08" db="EMBL/GenBank/DDBJ databases">
        <authorList>
            <person name="Peeters C."/>
        </authorList>
    </citation>
    <scope>NUCLEOTIDE SEQUENCE [LARGE SCALE GENOMIC DNA]</scope>
    <source>
        <strain evidence="1 2">LMG 31013</strain>
    </source>
</reference>
<dbReference type="Gene3D" id="3.30.70.20">
    <property type="match status" value="1"/>
</dbReference>
<dbReference type="RefSeq" id="WP_196765233.1">
    <property type="nucleotide sequence ID" value="NZ_CABPRU010000021.1"/>
</dbReference>
<dbReference type="GeneID" id="60822420"/>
<accession>A0A5E4YZ93</accession>
<dbReference type="EMBL" id="CABPRU010000021">
    <property type="protein sequence ID" value="VVE53400.1"/>
    <property type="molecule type" value="Genomic_DNA"/>
</dbReference>
<protein>
    <submittedName>
        <fullName evidence="1">Ferredoxin-2</fullName>
    </submittedName>
</protein>
<organism evidence="1 2">
    <name type="scientific">Pandoraea terrigena</name>
    <dbReference type="NCBI Taxonomy" id="2508292"/>
    <lineage>
        <taxon>Bacteria</taxon>
        <taxon>Pseudomonadati</taxon>
        <taxon>Pseudomonadota</taxon>
        <taxon>Betaproteobacteria</taxon>
        <taxon>Burkholderiales</taxon>
        <taxon>Burkholderiaceae</taxon>
        <taxon>Pandoraea</taxon>
    </lineage>
</organism>
<proteinExistence type="predicted"/>
<keyword evidence="2" id="KW-1185">Reference proteome</keyword>
<dbReference type="AlphaFoldDB" id="A0A5E4YZ93"/>
<evidence type="ECO:0000313" key="1">
    <source>
        <dbReference type="EMBL" id="VVE53400.1"/>
    </source>
</evidence>
<gene>
    <name evidence="1" type="primary">subB_1</name>
    <name evidence="1" type="ORF">PTE31013_04884</name>
</gene>